<gene>
    <name evidence="2" type="ORF">AA309_26850</name>
</gene>
<keyword evidence="3" id="KW-1185">Reference proteome</keyword>
<comment type="caution">
    <text evidence="2">The sequence shown here is derived from an EMBL/GenBank/DDBJ whole genome shotgun (WGS) entry which is preliminary data.</text>
</comment>
<dbReference type="AlphaFoldDB" id="A0A0H1R4T0"/>
<accession>A0A0H1R4T0</accession>
<dbReference type="RefSeq" id="WP_047192092.1">
    <property type="nucleotide sequence ID" value="NZ_LCYG01000091.1"/>
</dbReference>
<proteinExistence type="predicted"/>
<dbReference type="PATRIC" id="fig|1225564.3.peg.6992"/>
<feature type="region of interest" description="Disordered" evidence="1">
    <location>
        <begin position="1"/>
        <end position="23"/>
    </location>
</feature>
<dbReference type="Proteomes" id="UP000035489">
    <property type="component" value="Unassembled WGS sequence"/>
</dbReference>
<name>A0A0H1R4T0_9HYPH</name>
<dbReference type="EMBL" id="LCYG01000091">
    <property type="protein sequence ID" value="KLK90235.1"/>
    <property type="molecule type" value="Genomic_DNA"/>
</dbReference>
<protein>
    <submittedName>
        <fullName evidence="2">Uncharacterized protein</fullName>
    </submittedName>
</protein>
<sequence>MKPGMEQRPDVASGPDKAQPGEGHLLQFETGRQAEWHVKDGGLFVLRLDRATGEWSGEQRGMDGAVSSNPLSPHEVSLMARAHDLRFKDGARAG</sequence>
<dbReference type="OrthoDB" id="9803927at2"/>
<evidence type="ECO:0000256" key="1">
    <source>
        <dbReference type="SAM" id="MobiDB-lite"/>
    </source>
</evidence>
<evidence type="ECO:0000313" key="2">
    <source>
        <dbReference type="EMBL" id="KLK90235.1"/>
    </source>
</evidence>
<organism evidence="2 3">
    <name type="scientific">Microvirga vignae</name>
    <dbReference type="NCBI Taxonomy" id="1225564"/>
    <lineage>
        <taxon>Bacteria</taxon>
        <taxon>Pseudomonadati</taxon>
        <taxon>Pseudomonadota</taxon>
        <taxon>Alphaproteobacteria</taxon>
        <taxon>Hyphomicrobiales</taxon>
        <taxon>Methylobacteriaceae</taxon>
        <taxon>Microvirga</taxon>
    </lineage>
</organism>
<reference evidence="2 3" key="1">
    <citation type="submission" date="2015-05" db="EMBL/GenBank/DDBJ databases">
        <title>Draft genome sequence of Microvirga vignae strain BR3299, a novel nitrogen fixing bacteria isolated from Brazil semi-aired region.</title>
        <authorList>
            <person name="Zilli J.E."/>
            <person name="Passos S.R."/>
            <person name="Leite J."/>
            <person name="Baldani J.I."/>
            <person name="Xavier G.R."/>
            <person name="Rumjaneck N.G."/>
            <person name="Simoes-Araujo J.L."/>
        </authorList>
    </citation>
    <scope>NUCLEOTIDE SEQUENCE [LARGE SCALE GENOMIC DNA]</scope>
    <source>
        <strain evidence="2 3">BR3299</strain>
    </source>
</reference>
<evidence type="ECO:0000313" key="3">
    <source>
        <dbReference type="Proteomes" id="UP000035489"/>
    </source>
</evidence>
<dbReference type="STRING" id="1225564.AA309_26850"/>